<name>A9HXT1_BORPD</name>
<evidence type="ECO:0000313" key="4">
    <source>
        <dbReference type="EMBL" id="CAP40576.1"/>
    </source>
</evidence>
<keyword evidence="2" id="KW-0732">Signal</keyword>
<protein>
    <recommendedName>
        <fullName evidence="3">Glycine zipper 2TM domain-containing protein</fullName>
    </recommendedName>
</protein>
<feature type="compositionally biased region" description="Basic and acidic residues" evidence="1">
    <location>
        <begin position="71"/>
        <end position="97"/>
    </location>
</feature>
<organism evidence="4 5">
    <name type="scientific">Bordetella petrii (strain ATCC BAA-461 / DSM 12804 / CCUG 43448 / CIP 107267 / Se-1111R)</name>
    <dbReference type="NCBI Taxonomy" id="340100"/>
    <lineage>
        <taxon>Bacteria</taxon>
        <taxon>Pseudomonadati</taxon>
        <taxon>Pseudomonadota</taxon>
        <taxon>Betaproteobacteria</taxon>
        <taxon>Burkholderiales</taxon>
        <taxon>Alcaligenaceae</taxon>
        <taxon>Bordetella</taxon>
    </lineage>
</organism>
<gene>
    <name evidence="4" type="ordered locus">Bpet0245</name>
</gene>
<feature type="chain" id="PRO_5002739359" description="Glycine zipper 2TM domain-containing protein" evidence="2">
    <location>
        <begin position="27"/>
        <end position="110"/>
    </location>
</feature>
<feature type="domain" description="Glycine zipper 2TM" evidence="3">
    <location>
        <begin position="33"/>
        <end position="69"/>
    </location>
</feature>
<feature type="signal peptide" evidence="2">
    <location>
        <begin position="1"/>
        <end position="26"/>
    </location>
</feature>
<dbReference type="Proteomes" id="UP000001225">
    <property type="component" value="Chromosome"/>
</dbReference>
<proteinExistence type="predicted"/>
<keyword evidence="5" id="KW-1185">Reference proteome</keyword>
<reference evidence="4 5" key="1">
    <citation type="journal article" date="2008" name="BMC Genomics">
        <title>The missing link: Bordetella petrii is endowed with both the metabolic versatility of environmental bacteria and virulence traits of pathogenic Bordetellae.</title>
        <authorList>
            <person name="Gross R."/>
            <person name="Guzman C.A."/>
            <person name="Sebaihia M."/>
            <person name="Martins Dos Santos V.A."/>
            <person name="Pieper D.H."/>
            <person name="Koebnik R."/>
            <person name="Lechner M."/>
            <person name="Bartels D."/>
            <person name="Buhrmester J."/>
            <person name="Choudhuri J.V."/>
            <person name="Ebensen T."/>
            <person name="Gaigalat L."/>
            <person name="Herrmann S."/>
            <person name="Khachane A.N."/>
            <person name="Larisch C."/>
            <person name="Link S."/>
            <person name="Linke B."/>
            <person name="Meyer F."/>
            <person name="Mormann S."/>
            <person name="Nakunst D."/>
            <person name="Rueckert C."/>
            <person name="Schneiker-Bekel S."/>
            <person name="Schulze K."/>
            <person name="Vorhoelter F.J."/>
            <person name="Yevsa T."/>
            <person name="Engle J.T."/>
            <person name="Goldman W.E."/>
            <person name="Puehler A."/>
            <person name="Goebel U.B."/>
            <person name="Goesmann A."/>
            <person name="Bloecker H."/>
            <person name="Kaiser O."/>
            <person name="Martinez-Arias R."/>
        </authorList>
    </citation>
    <scope>NUCLEOTIDE SEQUENCE [LARGE SCALE GENOMIC DNA]</scope>
    <source>
        <strain evidence="5">ATCC BAA-461 / DSM 12804 / CCUG 43448 / CIP 107267 / Se-1111R</strain>
    </source>
</reference>
<evidence type="ECO:0000256" key="1">
    <source>
        <dbReference type="SAM" id="MobiDB-lite"/>
    </source>
</evidence>
<evidence type="ECO:0000256" key="2">
    <source>
        <dbReference type="SAM" id="SignalP"/>
    </source>
</evidence>
<sequence length="110" mass="11918">MIIAKRFIQVVFAGALALGAGATAQADDQARNTIIGAGLGGVAGALLSDGDPLVTLGGAAAGGVLGNIITDDDRGRHRHHWDRDRSYKRASYRDHDRHHGNKHWRKHRRH</sequence>
<evidence type="ECO:0000313" key="5">
    <source>
        <dbReference type="Proteomes" id="UP000001225"/>
    </source>
</evidence>
<evidence type="ECO:0000259" key="3">
    <source>
        <dbReference type="Pfam" id="PF05433"/>
    </source>
</evidence>
<dbReference type="GO" id="GO:0019867">
    <property type="term" value="C:outer membrane"/>
    <property type="evidence" value="ECO:0007669"/>
    <property type="project" value="InterPro"/>
</dbReference>
<dbReference type="AlphaFoldDB" id="A9HXT1"/>
<dbReference type="KEGG" id="bpt:Bpet0245"/>
<feature type="region of interest" description="Disordered" evidence="1">
    <location>
        <begin position="71"/>
        <end position="110"/>
    </location>
</feature>
<dbReference type="eggNOG" id="ENOG5032QE8">
    <property type="taxonomic scope" value="Bacteria"/>
</dbReference>
<dbReference type="Pfam" id="PF05433">
    <property type="entry name" value="Rick_17kDa_Anti"/>
    <property type="match status" value="1"/>
</dbReference>
<dbReference type="STRING" id="94624.Bpet0245"/>
<dbReference type="InterPro" id="IPR008816">
    <property type="entry name" value="Gly_zipper_2TM_dom"/>
</dbReference>
<accession>A9HXT1</accession>
<feature type="compositionally biased region" description="Basic residues" evidence="1">
    <location>
        <begin position="98"/>
        <end position="110"/>
    </location>
</feature>
<dbReference type="EMBL" id="AM902716">
    <property type="protein sequence ID" value="CAP40576.1"/>
    <property type="molecule type" value="Genomic_DNA"/>
</dbReference>